<dbReference type="KEGG" id="gox:GOX2482"/>
<keyword evidence="2" id="KW-1185">Reference proteome</keyword>
<dbReference type="AlphaFoldDB" id="Q5FN34"/>
<dbReference type="STRING" id="290633.GOX2482"/>
<protein>
    <submittedName>
        <fullName evidence="1">Uncharacterized protein</fullName>
    </submittedName>
</protein>
<evidence type="ECO:0000313" key="1">
    <source>
        <dbReference type="EMBL" id="AAW62213.1"/>
    </source>
</evidence>
<evidence type="ECO:0000313" key="2">
    <source>
        <dbReference type="Proteomes" id="UP000006375"/>
    </source>
</evidence>
<reference evidence="1 2" key="1">
    <citation type="journal article" date="2005" name="Nat. Biotechnol.">
        <title>Complete genome sequence of the acetic acid bacterium Gluconobacter oxydans.</title>
        <authorList>
            <person name="Prust C."/>
            <person name="Hoffmeister M."/>
            <person name="Liesegang H."/>
            <person name="Wiezer A."/>
            <person name="Fricke W.F."/>
            <person name="Ehrenreich A."/>
            <person name="Gottschalk G."/>
            <person name="Deppenmeier U."/>
        </authorList>
    </citation>
    <scope>NUCLEOTIDE SEQUENCE [LARGE SCALE GENOMIC DNA]</scope>
    <source>
        <strain evidence="1 2">621H</strain>
    </source>
</reference>
<name>Q5FN34_GLUOX</name>
<dbReference type="HOGENOM" id="CLU_2287533_0_0_5"/>
<sequence length="101" mass="11604">MGFYSEKLVTPRKRHLCDACLKFINPVETYLRAAGVSDGDFWSGAYHPDCREWEVKANREEHGYFSDDWTPLHELVTECDEVLNNAPKSVRDRFKPAGDPA</sequence>
<dbReference type="Proteomes" id="UP000006375">
    <property type="component" value="Chromosome"/>
</dbReference>
<organism evidence="1 2">
    <name type="scientific">Gluconobacter oxydans (strain 621H)</name>
    <name type="common">Gluconobacter suboxydans</name>
    <dbReference type="NCBI Taxonomy" id="290633"/>
    <lineage>
        <taxon>Bacteria</taxon>
        <taxon>Pseudomonadati</taxon>
        <taxon>Pseudomonadota</taxon>
        <taxon>Alphaproteobacteria</taxon>
        <taxon>Acetobacterales</taxon>
        <taxon>Acetobacteraceae</taxon>
        <taxon>Gluconobacter</taxon>
    </lineage>
</organism>
<gene>
    <name evidence="1" type="ordered locus">GOX2482</name>
</gene>
<accession>Q5FN34</accession>
<dbReference type="EMBL" id="CP000009">
    <property type="protein sequence ID" value="AAW62213.1"/>
    <property type="molecule type" value="Genomic_DNA"/>
</dbReference>
<proteinExistence type="predicted"/>